<dbReference type="EMBL" id="JAZDUA010000357">
    <property type="protein sequence ID" value="KAK7793883.1"/>
    <property type="molecule type" value="Genomic_DNA"/>
</dbReference>
<feature type="region of interest" description="Disordered" evidence="1">
    <location>
        <begin position="80"/>
        <end position="114"/>
    </location>
</feature>
<evidence type="ECO:0000313" key="2">
    <source>
        <dbReference type="EMBL" id="KAK7793883.1"/>
    </source>
</evidence>
<dbReference type="AlphaFoldDB" id="A0AAN9Z2M7"/>
<evidence type="ECO:0000313" key="3">
    <source>
        <dbReference type="Proteomes" id="UP001378592"/>
    </source>
</evidence>
<accession>A0AAN9Z2M7</accession>
<gene>
    <name evidence="2" type="ORF">R5R35_003567</name>
</gene>
<sequence>MFLTSSKCGSSTPDQSVIHKFPLPSLKTHCKTNPLQTCTNPNPPSIIFPSLFGASAGRSAVLQPLHLAISTATPHMIEKRSPLYSSALPLRHRRPNDPFSKNPPTRPQPPTPLL</sequence>
<comment type="caution">
    <text evidence="2">The sequence shown here is derived from an EMBL/GenBank/DDBJ whole genome shotgun (WGS) entry which is preliminary data.</text>
</comment>
<protein>
    <submittedName>
        <fullName evidence="2">Uncharacterized protein</fullName>
    </submittedName>
</protein>
<evidence type="ECO:0000256" key="1">
    <source>
        <dbReference type="SAM" id="MobiDB-lite"/>
    </source>
</evidence>
<organism evidence="2 3">
    <name type="scientific">Gryllus longicercus</name>
    <dbReference type="NCBI Taxonomy" id="2509291"/>
    <lineage>
        <taxon>Eukaryota</taxon>
        <taxon>Metazoa</taxon>
        <taxon>Ecdysozoa</taxon>
        <taxon>Arthropoda</taxon>
        <taxon>Hexapoda</taxon>
        <taxon>Insecta</taxon>
        <taxon>Pterygota</taxon>
        <taxon>Neoptera</taxon>
        <taxon>Polyneoptera</taxon>
        <taxon>Orthoptera</taxon>
        <taxon>Ensifera</taxon>
        <taxon>Gryllidea</taxon>
        <taxon>Grylloidea</taxon>
        <taxon>Gryllidae</taxon>
        <taxon>Gryllinae</taxon>
        <taxon>Gryllus</taxon>
    </lineage>
</organism>
<feature type="compositionally biased region" description="Pro residues" evidence="1">
    <location>
        <begin position="104"/>
        <end position="114"/>
    </location>
</feature>
<name>A0AAN9Z2M7_9ORTH</name>
<reference evidence="2 3" key="1">
    <citation type="submission" date="2024-03" db="EMBL/GenBank/DDBJ databases">
        <title>The genome assembly and annotation of the cricket Gryllus longicercus Weissman &amp; Gray.</title>
        <authorList>
            <person name="Szrajer S."/>
            <person name="Gray D."/>
            <person name="Ylla G."/>
        </authorList>
    </citation>
    <scope>NUCLEOTIDE SEQUENCE [LARGE SCALE GENOMIC DNA]</scope>
    <source>
        <strain evidence="2">DAG 2021-001</strain>
        <tissue evidence="2">Whole body minus gut</tissue>
    </source>
</reference>
<keyword evidence="3" id="KW-1185">Reference proteome</keyword>
<dbReference type="Proteomes" id="UP001378592">
    <property type="component" value="Unassembled WGS sequence"/>
</dbReference>
<proteinExistence type="predicted"/>